<dbReference type="AlphaFoldDB" id="A0A1I7VBL1"/>
<feature type="transmembrane region" description="Helical" evidence="1">
    <location>
        <begin position="12"/>
        <end position="30"/>
    </location>
</feature>
<dbReference type="WBParaSite" id="EN70_11960">
    <property type="protein sequence ID" value="EN70_11960"/>
    <property type="gene ID" value="EN70_11960"/>
</dbReference>
<proteinExistence type="predicted"/>
<accession>A0A1I7VBL1</accession>
<name>A0A1I7VBL1_LOALO</name>
<keyword evidence="1" id="KW-0472">Membrane</keyword>
<protein>
    <submittedName>
        <fullName evidence="3">UPF0126 domain-containing protein</fullName>
    </submittedName>
</protein>
<dbReference type="Proteomes" id="UP000095285">
    <property type="component" value="Unassembled WGS sequence"/>
</dbReference>
<reference evidence="2" key="1">
    <citation type="submission" date="2012-04" db="EMBL/GenBank/DDBJ databases">
        <title>The Genome Sequence of Loa loa.</title>
        <authorList>
            <consortium name="The Broad Institute Genome Sequencing Platform"/>
            <consortium name="Broad Institute Genome Sequencing Center for Infectious Disease"/>
            <person name="Nutman T.B."/>
            <person name="Fink D.L."/>
            <person name="Russ C."/>
            <person name="Young S."/>
            <person name="Zeng Q."/>
            <person name="Gargeya S."/>
            <person name="Alvarado L."/>
            <person name="Berlin A."/>
            <person name="Chapman S.B."/>
            <person name="Chen Z."/>
            <person name="Freedman E."/>
            <person name="Gellesch M."/>
            <person name="Goldberg J."/>
            <person name="Griggs A."/>
            <person name="Gujja S."/>
            <person name="Heilman E.R."/>
            <person name="Heiman D."/>
            <person name="Howarth C."/>
            <person name="Mehta T."/>
            <person name="Neiman D."/>
            <person name="Pearson M."/>
            <person name="Roberts A."/>
            <person name="Saif S."/>
            <person name="Shea T."/>
            <person name="Shenoy N."/>
            <person name="Sisk P."/>
            <person name="Stolte C."/>
            <person name="Sykes S."/>
            <person name="White J."/>
            <person name="Yandava C."/>
            <person name="Haas B."/>
            <person name="Henn M.R."/>
            <person name="Nusbaum C."/>
            <person name="Birren B."/>
        </authorList>
    </citation>
    <scope>NUCLEOTIDE SEQUENCE [LARGE SCALE GENOMIC DNA]</scope>
</reference>
<keyword evidence="1" id="KW-1133">Transmembrane helix</keyword>
<keyword evidence="1" id="KW-0812">Transmembrane</keyword>
<evidence type="ECO:0000313" key="2">
    <source>
        <dbReference type="Proteomes" id="UP000095285"/>
    </source>
</evidence>
<evidence type="ECO:0000313" key="3">
    <source>
        <dbReference type="WBParaSite" id="EN70_11960"/>
    </source>
</evidence>
<organism evidence="2 3">
    <name type="scientific">Loa loa</name>
    <name type="common">Eye worm</name>
    <name type="synonym">Filaria loa</name>
    <dbReference type="NCBI Taxonomy" id="7209"/>
    <lineage>
        <taxon>Eukaryota</taxon>
        <taxon>Metazoa</taxon>
        <taxon>Ecdysozoa</taxon>
        <taxon>Nematoda</taxon>
        <taxon>Chromadorea</taxon>
        <taxon>Rhabditida</taxon>
        <taxon>Spirurina</taxon>
        <taxon>Spiruromorpha</taxon>
        <taxon>Filarioidea</taxon>
        <taxon>Onchocercidae</taxon>
        <taxon>Loa</taxon>
    </lineage>
</organism>
<keyword evidence="2" id="KW-1185">Reference proteome</keyword>
<reference evidence="3" key="2">
    <citation type="submission" date="2016-11" db="UniProtKB">
        <authorList>
            <consortium name="WormBaseParasite"/>
        </authorList>
    </citation>
    <scope>IDENTIFICATION</scope>
</reference>
<sequence length="71" mass="7964">MNFYSETCERVWLAANFLLAIFVGAVSLGGRRGDEFGFTLSRRGILTPRQDIICYAVFETSKGLLVKCLEI</sequence>
<evidence type="ECO:0000256" key="1">
    <source>
        <dbReference type="SAM" id="Phobius"/>
    </source>
</evidence>